<evidence type="ECO:0000313" key="1">
    <source>
        <dbReference type="EMBL" id="RTE07058.1"/>
    </source>
</evidence>
<sequence>MRTLRNGMVIILLICLIAGCTSRGIPTIQQDMFERKISVLMLSSAELPDAAKQSIGQALLKWRDQSSIAFDWVKDLQTVDADAVAKLKTASYDYIYVAGNGLFSSAAAWMGANPTSGKWTFLQSEPDAANQSAAIADKAALLQVDTAQIETMKKTWVQSLLDQQTPIEWVTKAERPIPSVWAPSEESDHIVLLDNNPQWFQQLAFQVNQHHAKWVVFYAQAEEAQVQKAKTLGISVMDLTAALSANLSWDDILANRLGVMMNHSWQAGVQNYNLQELKELKMK</sequence>
<reference evidence="1 2" key="1">
    <citation type="submission" date="2018-12" db="EMBL/GenBank/DDBJ databases">
        <title>Bacillus ochoae sp. nov., Paenibacillus whitsoniae sp. nov., Paenibacillus spiritus sp. nov. Isolated from the Mars Exploration Rover during spacecraft assembly.</title>
        <authorList>
            <person name="Seuylemezian A."/>
            <person name="Vaishampayan P."/>
        </authorList>
    </citation>
    <scope>NUCLEOTIDE SEQUENCE [LARGE SCALE GENOMIC DNA]</scope>
    <source>
        <strain evidence="1 2">MER 54</strain>
    </source>
</reference>
<protein>
    <submittedName>
        <fullName evidence="1">Uncharacterized protein</fullName>
    </submittedName>
</protein>
<accession>A0A3S0A1W3</accession>
<name>A0A3S0A1W3_9BACL</name>
<proteinExistence type="predicted"/>
<dbReference type="Proteomes" id="UP000276128">
    <property type="component" value="Unassembled WGS sequence"/>
</dbReference>
<keyword evidence="2" id="KW-1185">Reference proteome</keyword>
<dbReference type="AlphaFoldDB" id="A0A3S0A1W3"/>
<dbReference type="OrthoDB" id="2549976at2"/>
<gene>
    <name evidence="1" type="ORF">EJQ19_21095</name>
</gene>
<evidence type="ECO:0000313" key="2">
    <source>
        <dbReference type="Proteomes" id="UP000276128"/>
    </source>
</evidence>
<dbReference type="EMBL" id="RXHU01000066">
    <property type="protein sequence ID" value="RTE07058.1"/>
    <property type="molecule type" value="Genomic_DNA"/>
</dbReference>
<organism evidence="1 2">
    <name type="scientific">Paenibacillus whitsoniae</name>
    <dbReference type="NCBI Taxonomy" id="2496558"/>
    <lineage>
        <taxon>Bacteria</taxon>
        <taxon>Bacillati</taxon>
        <taxon>Bacillota</taxon>
        <taxon>Bacilli</taxon>
        <taxon>Bacillales</taxon>
        <taxon>Paenibacillaceae</taxon>
        <taxon>Paenibacillus</taxon>
    </lineage>
</organism>
<comment type="caution">
    <text evidence="1">The sequence shown here is derived from an EMBL/GenBank/DDBJ whole genome shotgun (WGS) entry which is preliminary data.</text>
</comment>
<dbReference type="PROSITE" id="PS51257">
    <property type="entry name" value="PROKAR_LIPOPROTEIN"/>
    <property type="match status" value="1"/>
</dbReference>